<evidence type="ECO:0000313" key="2">
    <source>
        <dbReference type="EMBL" id="MBE6421521.1"/>
    </source>
</evidence>
<reference evidence="2" key="1">
    <citation type="submission" date="2019-04" db="EMBL/GenBank/DDBJ databases">
        <title>Evolution of Biomass-Degrading Anaerobic Consortia Revealed by Metagenomics.</title>
        <authorList>
            <person name="Peng X."/>
        </authorList>
    </citation>
    <scope>NUCLEOTIDE SEQUENCE</scope>
    <source>
        <strain evidence="2">SIG66</strain>
    </source>
</reference>
<evidence type="ECO:0000259" key="1">
    <source>
        <dbReference type="PROSITE" id="PS51707"/>
    </source>
</evidence>
<dbReference type="GO" id="GO:0046872">
    <property type="term" value="F:metal ion binding"/>
    <property type="evidence" value="ECO:0007669"/>
    <property type="project" value="TreeGrafter"/>
</dbReference>
<dbReference type="SMART" id="SM01118">
    <property type="entry name" value="CYTH"/>
    <property type="match status" value="1"/>
</dbReference>
<proteinExistence type="predicted"/>
<name>A0A928DQX6_9BACT</name>
<dbReference type="PROSITE" id="PS51707">
    <property type="entry name" value="CYTH"/>
    <property type="match status" value="1"/>
</dbReference>
<sequence length="209" mass="23802">MKKFETEFKWDASAPYAFARMLGAMRKVADKQCVSAPDYLQIKDVYLDAPDGRLQKEKIALRVRNTNGTFEITYKTRTEVLNGKAIRREETLPLPNVKSLSGALHFLKEKKAWEGILLTDLLPLFSISNRRVVRLIKWQGSALELSFDRCVIRAADRQTKLKEIELELKRGPTEKLEEFASQIMRLSGLPFSKKSKVKTATALLNGGEK</sequence>
<evidence type="ECO:0000313" key="3">
    <source>
        <dbReference type="Proteomes" id="UP000725649"/>
    </source>
</evidence>
<dbReference type="Proteomes" id="UP000725649">
    <property type="component" value="Unassembled WGS sequence"/>
</dbReference>
<organism evidence="2 3">
    <name type="scientific">Candidatus Avelusimicrobium gallicola</name>
    <dbReference type="NCBI Taxonomy" id="2562704"/>
    <lineage>
        <taxon>Bacteria</taxon>
        <taxon>Pseudomonadati</taxon>
        <taxon>Elusimicrobiota</taxon>
        <taxon>Elusimicrobia</taxon>
        <taxon>Elusimicrobiales</taxon>
        <taxon>Elusimicrobiaceae</taxon>
        <taxon>Candidatus Avelusimicrobium</taxon>
    </lineage>
</organism>
<dbReference type="PANTHER" id="PTHR39569:SF1">
    <property type="entry name" value="INORGANIC TRIPHOSPHATASE"/>
    <property type="match status" value="1"/>
</dbReference>
<dbReference type="Pfam" id="PF01928">
    <property type="entry name" value="CYTH"/>
    <property type="match status" value="1"/>
</dbReference>
<dbReference type="InterPro" id="IPR023577">
    <property type="entry name" value="CYTH_domain"/>
</dbReference>
<dbReference type="SUPFAM" id="SSF55154">
    <property type="entry name" value="CYTH-like phosphatases"/>
    <property type="match status" value="1"/>
</dbReference>
<dbReference type="EMBL" id="SUVG01000006">
    <property type="protein sequence ID" value="MBE6421521.1"/>
    <property type="molecule type" value="Genomic_DNA"/>
</dbReference>
<dbReference type="InterPro" id="IPR033469">
    <property type="entry name" value="CYTH-like_dom_sf"/>
</dbReference>
<dbReference type="AlphaFoldDB" id="A0A928DQX6"/>
<accession>A0A928DQX6</accession>
<dbReference type="GO" id="GO:0050355">
    <property type="term" value="F:inorganic triphosphate phosphatase activity"/>
    <property type="evidence" value="ECO:0007669"/>
    <property type="project" value="InterPro"/>
</dbReference>
<dbReference type="Gene3D" id="2.40.320.10">
    <property type="entry name" value="Hypothetical Protein Pfu-838710-001"/>
    <property type="match status" value="1"/>
</dbReference>
<dbReference type="PANTHER" id="PTHR39569">
    <property type="entry name" value="INORGANIC TRIPHOSPHATASE"/>
    <property type="match status" value="1"/>
</dbReference>
<comment type="caution">
    <text evidence="2">The sequence shown here is derived from an EMBL/GenBank/DDBJ whole genome shotgun (WGS) entry which is preliminary data.</text>
</comment>
<protein>
    <submittedName>
        <fullName evidence="2">CYTH domain-containing protein</fullName>
    </submittedName>
</protein>
<dbReference type="InterPro" id="IPR039013">
    <property type="entry name" value="YgiF"/>
</dbReference>
<feature type="domain" description="CYTH" evidence="1">
    <location>
        <begin position="3"/>
        <end position="206"/>
    </location>
</feature>
<gene>
    <name evidence="2" type="ORF">E7027_05280</name>
</gene>